<evidence type="ECO:0000256" key="1">
    <source>
        <dbReference type="ARBA" id="ARBA00023015"/>
    </source>
</evidence>
<feature type="transmembrane region" description="Helical" evidence="4">
    <location>
        <begin position="310"/>
        <end position="331"/>
    </location>
</feature>
<dbReference type="GO" id="GO:0003700">
    <property type="term" value="F:DNA-binding transcription factor activity"/>
    <property type="evidence" value="ECO:0007669"/>
    <property type="project" value="InterPro"/>
</dbReference>
<keyword evidence="1" id="KW-0805">Transcription regulation</keyword>
<dbReference type="GO" id="GO:0043565">
    <property type="term" value="F:sequence-specific DNA binding"/>
    <property type="evidence" value="ECO:0007669"/>
    <property type="project" value="InterPro"/>
</dbReference>
<dbReference type="Pfam" id="PF12833">
    <property type="entry name" value="HTH_18"/>
    <property type="match status" value="1"/>
</dbReference>
<accession>A0A374NY93</accession>
<dbReference type="PANTHER" id="PTHR43280:SF10">
    <property type="entry name" value="REGULATORY PROTEIN POCR"/>
    <property type="match status" value="1"/>
</dbReference>
<dbReference type="EMBL" id="QSON01000025">
    <property type="protein sequence ID" value="RGI96175.1"/>
    <property type="molecule type" value="Genomic_DNA"/>
</dbReference>
<proteinExistence type="predicted"/>
<sequence length="754" mass="86815">MKHKWAVKEKRFSSSVFVVILWLNLFSIIIVSCFNYFVFHRMSNNAYLKSFLNYNSQMTDLAFKNVDRQIILPVLHIPQLYFSAIEENGDLLYPQEHEITGSASKITALASAMRRIQKQHPYVVSMDLYYEGTGTVVTGFGKVHFPETEDKKKHYIPWLSQMEQQGITRGFIRRPAAPYAVDEPVITYAAKVTQPKWQGKSIYMAVHIAQSAFGEYIQEQEGSLAVMAKDGEVIYDTLLYAEERMSAGAVMAEAGRQGVTFEEEGPPVSLNVSGDLITVFHTVSPDTGLRYLYRIADNSFYREYNATKRVFIMGYLISIGFNLLVLIMISYSNHAAYRKRVQDASRQAGIDAGQDNRSFDASLRVLTREISSLHKSIDSSKSLVFQGAIRSIILNKRRDKDSGLLKEYLSGDTVCIFLIQLSEREAGGLSVESLQQRYEPGQRRYNILFTTMDSDNLVAVFLGDGTYLKEDSEQFLKEIDEIFTDCHVAAGLPCPAGGDGVSRSYRTAAEASRYRYIYRQEKYLSYELLKPDKRKNTGSHLKLFELMEKDIKNEDFLDFKIRMEGLIYSFQNGGYTIDYCSSTLRDLVTLFYQTIQQYQMDMWVVFGYDIREHYKQIRDIDTFHQWGNDICEILLKNVQQKKNAGGIDLKDKMIRIIDENLENVSLEYLADELHMRPDAVSRMFRQIMGKGYAEYIREQKLGRAIELMDRGLNINAVAEQLGYSSAQYFIKVFKEEYGITPYQFKKNREKENRD</sequence>
<keyword evidence="4" id="KW-0472">Membrane</keyword>
<protein>
    <submittedName>
        <fullName evidence="6">AraC family transcriptional regulator</fullName>
    </submittedName>
</protein>
<keyword evidence="4" id="KW-1133">Transmembrane helix</keyword>
<dbReference type="Gene3D" id="1.10.10.60">
    <property type="entry name" value="Homeodomain-like"/>
    <property type="match status" value="2"/>
</dbReference>
<comment type="caution">
    <text evidence="6">The sequence shown here is derived from an EMBL/GenBank/DDBJ whole genome shotgun (WGS) entry which is preliminary data.</text>
</comment>
<feature type="domain" description="HTH araC/xylS-type" evidence="5">
    <location>
        <begin position="651"/>
        <end position="747"/>
    </location>
</feature>
<dbReference type="RefSeq" id="WP_117632062.1">
    <property type="nucleotide sequence ID" value="NZ_QSON01000025.1"/>
</dbReference>
<keyword evidence="2" id="KW-0238">DNA-binding</keyword>
<dbReference type="InterPro" id="IPR009057">
    <property type="entry name" value="Homeodomain-like_sf"/>
</dbReference>
<evidence type="ECO:0000313" key="6">
    <source>
        <dbReference type="EMBL" id="RGI96175.1"/>
    </source>
</evidence>
<feature type="transmembrane region" description="Helical" evidence="4">
    <location>
        <begin position="12"/>
        <end position="39"/>
    </location>
</feature>
<dbReference type="PROSITE" id="PS00041">
    <property type="entry name" value="HTH_ARAC_FAMILY_1"/>
    <property type="match status" value="1"/>
</dbReference>
<dbReference type="InterPro" id="IPR018062">
    <property type="entry name" value="HTH_AraC-typ_CS"/>
</dbReference>
<dbReference type="PROSITE" id="PS51257">
    <property type="entry name" value="PROKAR_LIPOPROTEIN"/>
    <property type="match status" value="1"/>
</dbReference>
<organism evidence="6 7">
    <name type="scientific">Hungatella hathewayi</name>
    <dbReference type="NCBI Taxonomy" id="154046"/>
    <lineage>
        <taxon>Bacteria</taxon>
        <taxon>Bacillati</taxon>
        <taxon>Bacillota</taxon>
        <taxon>Clostridia</taxon>
        <taxon>Lachnospirales</taxon>
        <taxon>Lachnospiraceae</taxon>
        <taxon>Hungatella</taxon>
    </lineage>
</organism>
<evidence type="ECO:0000313" key="7">
    <source>
        <dbReference type="Proteomes" id="UP000263014"/>
    </source>
</evidence>
<evidence type="ECO:0000256" key="4">
    <source>
        <dbReference type="SAM" id="Phobius"/>
    </source>
</evidence>
<dbReference type="PROSITE" id="PS01124">
    <property type="entry name" value="HTH_ARAC_FAMILY_2"/>
    <property type="match status" value="1"/>
</dbReference>
<evidence type="ECO:0000256" key="3">
    <source>
        <dbReference type="ARBA" id="ARBA00023163"/>
    </source>
</evidence>
<evidence type="ECO:0000259" key="5">
    <source>
        <dbReference type="PROSITE" id="PS01124"/>
    </source>
</evidence>
<keyword evidence="4" id="KW-0812">Transmembrane</keyword>
<keyword evidence="3" id="KW-0804">Transcription</keyword>
<dbReference type="InterPro" id="IPR020449">
    <property type="entry name" value="Tscrpt_reg_AraC-type_HTH"/>
</dbReference>
<gene>
    <name evidence="6" type="ORF">DXD79_30125</name>
</gene>
<reference evidence="6 7" key="1">
    <citation type="submission" date="2018-08" db="EMBL/GenBank/DDBJ databases">
        <title>A genome reference for cultivated species of the human gut microbiota.</title>
        <authorList>
            <person name="Zou Y."/>
            <person name="Xue W."/>
            <person name="Luo G."/>
        </authorList>
    </citation>
    <scope>NUCLEOTIDE SEQUENCE [LARGE SCALE GENOMIC DNA]</scope>
    <source>
        <strain evidence="6 7">TM09-12</strain>
    </source>
</reference>
<dbReference type="PRINTS" id="PR00032">
    <property type="entry name" value="HTHARAC"/>
</dbReference>
<dbReference type="AlphaFoldDB" id="A0A374NY93"/>
<evidence type="ECO:0000256" key="2">
    <source>
        <dbReference type="ARBA" id="ARBA00023125"/>
    </source>
</evidence>
<dbReference type="SMART" id="SM00342">
    <property type="entry name" value="HTH_ARAC"/>
    <property type="match status" value="1"/>
</dbReference>
<dbReference type="Proteomes" id="UP000263014">
    <property type="component" value="Unassembled WGS sequence"/>
</dbReference>
<dbReference type="PANTHER" id="PTHR43280">
    <property type="entry name" value="ARAC-FAMILY TRANSCRIPTIONAL REGULATOR"/>
    <property type="match status" value="1"/>
</dbReference>
<name>A0A374NY93_9FIRM</name>
<dbReference type="InterPro" id="IPR018060">
    <property type="entry name" value="HTH_AraC"/>
</dbReference>
<dbReference type="SUPFAM" id="SSF46689">
    <property type="entry name" value="Homeodomain-like"/>
    <property type="match status" value="1"/>
</dbReference>